<dbReference type="Proteomes" id="UP000054166">
    <property type="component" value="Unassembled WGS sequence"/>
</dbReference>
<dbReference type="EMBL" id="KN833060">
    <property type="protein sequence ID" value="KIM74497.1"/>
    <property type="molecule type" value="Genomic_DNA"/>
</dbReference>
<proteinExistence type="predicted"/>
<gene>
    <name evidence="1" type="ORF">PILCRDRAFT_828201</name>
</gene>
<evidence type="ECO:0000313" key="1">
    <source>
        <dbReference type="EMBL" id="KIM74497.1"/>
    </source>
</evidence>
<sequence>MRTSSIRLSGSSASGLYRWSIFPAIANQKVCGALLVIINSLESAVRVNGVAVARDS</sequence>
<protein>
    <submittedName>
        <fullName evidence="1">Uncharacterized protein</fullName>
    </submittedName>
</protein>
<keyword evidence="2" id="KW-1185">Reference proteome</keyword>
<evidence type="ECO:0000313" key="2">
    <source>
        <dbReference type="Proteomes" id="UP000054166"/>
    </source>
</evidence>
<dbReference type="AlphaFoldDB" id="A0A0C3BAY8"/>
<dbReference type="HOGENOM" id="CLU_3015019_0_0_1"/>
<reference evidence="1 2" key="1">
    <citation type="submission" date="2014-04" db="EMBL/GenBank/DDBJ databases">
        <authorList>
            <consortium name="DOE Joint Genome Institute"/>
            <person name="Kuo A."/>
            <person name="Tarkka M."/>
            <person name="Buscot F."/>
            <person name="Kohler A."/>
            <person name="Nagy L.G."/>
            <person name="Floudas D."/>
            <person name="Copeland A."/>
            <person name="Barry K.W."/>
            <person name="Cichocki N."/>
            <person name="Veneault-Fourrey C."/>
            <person name="LaButti K."/>
            <person name="Lindquist E.A."/>
            <person name="Lipzen A."/>
            <person name="Lundell T."/>
            <person name="Morin E."/>
            <person name="Murat C."/>
            <person name="Sun H."/>
            <person name="Tunlid A."/>
            <person name="Henrissat B."/>
            <person name="Grigoriev I.V."/>
            <person name="Hibbett D.S."/>
            <person name="Martin F."/>
            <person name="Nordberg H.P."/>
            <person name="Cantor M.N."/>
            <person name="Hua S.X."/>
        </authorList>
    </citation>
    <scope>NUCLEOTIDE SEQUENCE [LARGE SCALE GENOMIC DNA]</scope>
    <source>
        <strain evidence="1 2">F 1598</strain>
    </source>
</reference>
<accession>A0A0C3BAY8</accession>
<organism evidence="1 2">
    <name type="scientific">Piloderma croceum (strain F 1598)</name>
    <dbReference type="NCBI Taxonomy" id="765440"/>
    <lineage>
        <taxon>Eukaryota</taxon>
        <taxon>Fungi</taxon>
        <taxon>Dikarya</taxon>
        <taxon>Basidiomycota</taxon>
        <taxon>Agaricomycotina</taxon>
        <taxon>Agaricomycetes</taxon>
        <taxon>Agaricomycetidae</taxon>
        <taxon>Atheliales</taxon>
        <taxon>Atheliaceae</taxon>
        <taxon>Piloderma</taxon>
    </lineage>
</organism>
<dbReference type="InParanoid" id="A0A0C3BAY8"/>
<reference evidence="2" key="2">
    <citation type="submission" date="2015-01" db="EMBL/GenBank/DDBJ databases">
        <title>Evolutionary Origins and Diversification of the Mycorrhizal Mutualists.</title>
        <authorList>
            <consortium name="DOE Joint Genome Institute"/>
            <consortium name="Mycorrhizal Genomics Consortium"/>
            <person name="Kohler A."/>
            <person name="Kuo A."/>
            <person name="Nagy L.G."/>
            <person name="Floudas D."/>
            <person name="Copeland A."/>
            <person name="Barry K.W."/>
            <person name="Cichocki N."/>
            <person name="Veneault-Fourrey C."/>
            <person name="LaButti K."/>
            <person name="Lindquist E.A."/>
            <person name="Lipzen A."/>
            <person name="Lundell T."/>
            <person name="Morin E."/>
            <person name="Murat C."/>
            <person name="Riley R."/>
            <person name="Ohm R."/>
            <person name="Sun H."/>
            <person name="Tunlid A."/>
            <person name="Henrissat B."/>
            <person name="Grigoriev I.V."/>
            <person name="Hibbett D.S."/>
            <person name="Martin F."/>
        </authorList>
    </citation>
    <scope>NUCLEOTIDE SEQUENCE [LARGE SCALE GENOMIC DNA]</scope>
    <source>
        <strain evidence="2">F 1598</strain>
    </source>
</reference>
<name>A0A0C3BAY8_PILCF</name>